<sequence length="140" mass="15177">MKLFAKLWATSEKRKRHCYRRCPGLKSQSCNPWQPHLHSRPGGWGPGRMGTDLPAVSLQSGATGADKSEHFRILLRVFLGRGTGPPEGCPQSRAGQGEGSPSPLHTRERDQPWRAGVPVGDGGQGPAQLAERRLLGTVHA</sequence>
<name>A0A7J7ZIW9_PIPKU</name>
<protein>
    <submittedName>
        <fullName evidence="2">Uncharacterized protein</fullName>
    </submittedName>
</protein>
<evidence type="ECO:0000256" key="1">
    <source>
        <dbReference type="SAM" id="MobiDB-lite"/>
    </source>
</evidence>
<comment type="caution">
    <text evidence="2">The sequence shown here is derived from an EMBL/GenBank/DDBJ whole genome shotgun (WGS) entry which is preliminary data.</text>
</comment>
<keyword evidence="3" id="KW-1185">Reference proteome</keyword>
<organism evidence="2 3">
    <name type="scientific">Pipistrellus kuhlii</name>
    <name type="common">Kuhl's pipistrelle</name>
    <dbReference type="NCBI Taxonomy" id="59472"/>
    <lineage>
        <taxon>Eukaryota</taxon>
        <taxon>Metazoa</taxon>
        <taxon>Chordata</taxon>
        <taxon>Craniata</taxon>
        <taxon>Vertebrata</taxon>
        <taxon>Euteleostomi</taxon>
        <taxon>Mammalia</taxon>
        <taxon>Eutheria</taxon>
        <taxon>Laurasiatheria</taxon>
        <taxon>Chiroptera</taxon>
        <taxon>Yangochiroptera</taxon>
        <taxon>Vespertilionidae</taxon>
        <taxon>Pipistrellus</taxon>
    </lineage>
</organism>
<evidence type="ECO:0000313" key="2">
    <source>
        <dbReference type="EMBL" id="KAF6374202.1"/>
    </source>
</evidence>
<feature type="region of interest" description="Disordered" evidence="1">
    <location>
        <begin position="82"/>
        <end position="127"/>
    </location>
</feature>
<dbReference type="AlphaFoldDB" id="A0A7J7ZIW9"/>
<dbReference type="EMBL" id="JACAGB010000003">
    <property type="protein sequence ID" value="KAF6374202.1"/>
    <property type="molecule type" value="Genomic_DNA"/>
</dbReference>
<reference evidence="2 3" key="1">
    <citation type="journal article" date="2020" name="Nature">
        <title>Six reference-quality genomes reveal evolution of bat adaptations.</title>
        <authorList>
            <person name="Jebb D."/>
            <person name="Huang Z."/>
            <person name="Pippel M."/>
            <person name="Hughes G.M."/>
            <person name="Lavrichenko K."/>
            <person name="Devanna P."/>
            <person name="Winkler S."/>
            <person name="Jermiin L.S."/>
            <person name="Skirmuntt E.C."/>
            <person name="Katzourakis A."/>
            <person name="Burkitt-Gray L."/>
            <person name="Ray D.A."/>
            <person name="Sullivan K.A.M."/>
            <person name="Roscito J.G."/>
            <person name="Kirilenko B.M."/>
            <person name="Davalos L.M."/>
            <person name="Corthals A.P."/>
            <person name="Power M.L."/>
            <person name="Jones G."/>
            <person name="Ransome R.D."/>
            <person name="Dechmann D.K.N."/>
            <person name="Locatelli A.G."/>
            <person name="Puechmaille S.J."/>
            <person name="Fedrigo O."/>
            <person name="Jarvis E.D."/>
            <person name="Hiller M."/>
            <person name="Vernes S.C."/>
            <person name="Myers E.W."/>
            <person name="Teeling E.C."/>
        </authorList>
    </citation>
    <scope>NUCLEOTIDE SEQUENCE [LARGE SCALE GENOMIC DNA]</scope>
    <source>
        <strain evidence="2">MPipKuh1</strain>
        <tissue evidence="2">Flight muscle</tissue>
    </source>
</reference>
<feature type="region of interest" description="Disordered" evidence="1">
    <location>
        <begin position="41"/>
        <end position="64"/>
    </location>
</feature>
<evidence type="ECO:0000313" key="3">
    <source>
        <dbReference type="Proteomes" id="UP000558488"/>
    </source>
</evidence>
<accession>A0A7J7ZIW9</accession>
<gene>
    <name evidence="2" type="ORF">mPipKuh1_009438</name>
</gene>
<dbReference type="Proteomes" id="UP000558488">
    <property type="component" value="Unassembled WGS sequence"/>
</dbReference>
<proteinExistence type="predicted"/>